<accession>A0A382ILB3</accession>
<gene>
    <name evidence="1" type="ORF">METZ01_LOCUS252861</name>
</gene>
<reference evidence="1" key="1">
    <citation type="submission" date="2018-05" db="EMBL/GenBank/DDBJ databases">
        <authorList>
            <person name="Lanie J.A."/>
            <person name="Ng W.-L."/>
            <person name="Kazmierczak K.M."/>
            <person name="Andrzejewski T.M."/>
            <person name="Davidsen T.M."/>
            <person name="Wayne K.J."/>
            <person name="Tettelin H."/>
            <person name="Glass J.I."/>
            <person name="Rusch D."/>
            <person name="Podicherti R."/>
            <person name="Tsui H.-C.T."/>
            <person name="Winkler M.E."/>
        </authorList>
    </citation>
    <scope>NUCLEOTIDE SEQUENCE</scope>
</reference>
<dbReference type="EMBL" id="UINC01067889">
    <property type="protein sequence ID" value="SVC00007.1"/>
    <property type="molecule type" value="Genomic_DNA"/>
</dbReference>
<dbReference type="InterPro" id="IPR027417">
    <property type="entry name" value="P-loop_NTPase"/>
</dbReference>
<dbReference type="SUPFAM" id="SSF52540">
    <property type="entry name" value="P-loop containing nucleoside triphosphate hydrolases"/>
    <property type="match status" value="1"/>
</dbReference>
<dbReference type="AlphaFoldDB" id="A0A382ILB3"/>
<evidence type="ECO:0008006" key="2">
    <source>
        <dbReference type="Google" id="ProtNLM"/>
    </source>
</evidence>
<proteinExistence type="predicted"/>
<name>A0A382ILB3_9ZZZZ</name>
<protein>
    <recommendedName>
        <fullName evidence="2">Sulfotransferase domain-containing protein</fullName>
    </recommendedName>
</protein>
<evidence type="ECO:0000313" key="1">
    <source>
        <dbReference type="EMBL" id="SVC00007.1"/>
    </source>
</evidence>
<sequence length="214" mass="25061">MESRIIQASYPGTGSTILANILSGIFCPDESIHPSATGVRPNKKVLAYLITKVHWEASKGGHEFDDWIENYSDYDLYFIVSNRRGFFPLAVPLPAYMKRYYSHNNILFIEYKDLLETKENTVDKIVKYTYEQLLSFLPPELFPDIEEQVILDKAITRIENMNELYETIKHKPFEYHDDFFHIHGSHRGRSQLQTKDENEQSDSINPLSLYQFKK</sequence>
<organism evidence="1">
    <name type="scientific">marine metagenome</name>
    <dbReference type="NCBI Taxonomy" id="408172"/>
    <lineage>
        <taxon>unclassified sequences</taxon>
        <taxon>metagenomes</taxon>
        <taxon>ecological metagenomes</taxon>
    </lineage>
</organism>